<accession>A0A1L8SW94</accession>
<feature type="active site" description="Proton donor/acceptor" evidence="2">
    <location>
        <position position="159"/>
    </location>
</feature>
<keyword evidence="4" id="KW-1133">Transmembrane helix</keyword>
<dbReference type="GO" id="GO:0016787">
    <property type="term" value="F:hydrolase activity"/>
    <property type="evidence" value="ECO:0007669"/>
    <property type="project" value="UniProtKB-KW"/>
</dbReference>
<keyword evidence="6" id="KW-1185">Reference proteome</keyword>
<dbReference type="STRING" id="319970.RV00_GL001716"/>
<evidence type="ECO:0000313" key="5">
    <source>
        <dbReference type="EMBL" id="OJG36357.1"/>
    </source>
</evidence>
<dbReference type="NCBIfam" id="TIGR01076">
    <property type="entry name" value="sortase_fam"/>
    <property type="match status" value="1"/>
</dbReference>
<name>A0A1L8SW94_9ENTE</name>
<dbReference type="Gene3D" id="2.40.260.10">
    <property type="entry name" value="Sortase"/>
    <property type="match status" value="1"/>
</dbReference>
<reference evidence="5 6" key="1">
    <citation type="submission" date="2014-12" db="EMBL/GenBank/DDBJ databases">
        <title>Draft genome sequences of 29 type strains of Enterococci.</title>
        <authorList>
            <person name="Zhong Z."/>
            <person name="Sun Z."/>
            <person name="Liu W."/>
            <person name="Zhang W."/>
            <person name="Zhang H."/>
        </authorList>
    </citation>
    <scope>NUCLEOTIDE SEQUENCE [LARGE SCALE GENOMIC DNA]</scope>
    <source>
        <strain evidence="5 6">DSM 22802</strain>
    </source>
</reference>
<evidence type="ECO:0000256" key="4">
    <source>
        <dbReference type="SAM" id="Phobius"/>
    </source>
</evidence>
<keyword evidence="4" id="KW-0472">Membrane</keyword>
<dbReference type="InterPro" id="IPR042002">
    <property type="entry name" value="Sortase_C"/>
</dbReference>
<dbReference type="Pfam" id="PF04203">
    <property type="entry name" value="Sortase"/>
    <property type="match status" value="1"/>
</dbReference>
<dbReference type="Proteomes" id="UP000183700">
    <property type="component" value="Unassembled WGS sequence"/>
</dbReference>
<proteinExistence type="predicted"/>
<organism evidence="5 6">
    <name type="scientific">Enterococcus devriesei</name>
    <dbReference type="NCBI Taxonomy" id="319970"/>
    <lineage>
        <taxon>Bacteria</taxon>
        <taxon>Bacillati</taxon>
        <taxon>Bacillota</taxon>
        <taxon>Bacilli</taxon>
        <taxon>Lactobacillales</taxon>
        <taxon>Enterococcaceae</taxon>
        <taxon>Enterococcus</taxon>
    </lineage>
</organism>
<dbReference type="CDD" id="cd05827">
    <property type="entry name" value="Sortase_C"/>
    <property type="match status" value="1"/>
</dbReference>
<gene>
    <name evidence="5" type="ORF">RV00_GL001716</name>
</gene>
<sequence length="399" mass="45862">MKKQKRNKRRIFMDLFMMLLLLIGFGALLYPFVSDSLNNILDQQMINYYQHKANTENEATMKQAQAAMEKKNQELAAKGNNPGADPWSDKIKKKKVPEKPTQDYFEQHTIGVIDIPKLKIKLPIFDQTNDLFLSKGTSLLEGTSYPTGGANTHAVISGHRGLPEAKLFTDLPELKMGNKFYIHINKQVHAYQVDQIKVVEPTDTDYLHIEQGKDLVTLLTCTPYMINSHRLLVRGHRVPYVPSKDDKELNQGNRDRWLKLIGILGGAFLLVLLLLYGFYRWLKAVRIANRRYLLRLTIVDEDHQPIINQSFTLYSRNGRHEVYRDGKPLTGISDESGTVELEAVKGGRYRLKTEGGNEIKALIKKINDEQFYLTPLKCSKFSVIDQNSNLFQFNEKNYK</sequence>
<protein>
    <submittedName>
        <fullName evidence="5">Sortase</fullName>
    </submittedName>
</protein>
<evidence type="ECO:0000256" key="3">
    <source>
        <dbReference type="SAM" id="MobiDB-lite"/>
    </source>
</evidence>
<dbReference type="SUPFAM" id="SSF63817">
    <property type="entry name" value="Sortase"/>
    <property type="match status" value="1"/>
</dbReference>
<evidence type="ECO:0000256" key="1">
    <source>
        <dbReference type="ARBA" id="ARBA00022801"/>
    </source>
</evidence>
<dbReference type="InterPro" id="IPR023365">
    <property type="entry name" value="Sortase_dom-sf"/>
</dbReference>
<keyword evidence="4" id="KW-0812">Transmembrane</keyword>
<comment type="caution">
    <text evidence="5">The sequence shown here is derived from an EMBL/GenBank/DDBJ whole genome shotgun (WGS) entry which is preliminary data.</text>
</comment>
<feature type="region of interest" description="Disordered" evidence="3">
    <location>
        <begin position="75"/>
        <end position="98"/>
    </location>
</feature>
<dbReference type="InterPro" id="IPR005754">
    <property type="entry name" value="Sortase"/>
</dbReference>
<feature type="transmembrane region" description="Helical" evidence="4">
    <location>
        <begin position="257"/>
        <end position="282"/>
    </location>
</feature>
<evidence type="ECO:0000313" key="6">
    <source>
        <dbReference type="Proteomes" id="UP000183700"/>
    </source>
</evidence>
<feature type="active site" description="Acyl-thioester intermediate" evidence="2">
    <location>
        <position position="221"/>
    </location>
</feature>
<evidence type="ECO:0000256" key="2">
    <source>
        <dbReference type="PIRSR" id="PIRSR605754-1"/>
    </source>
</evidence>
<dbReference type="EMBL" id="JXKM01000003">
    <property type="protein sequence ID" value="OJG36357.1"/>
    <property type="molecule type" value="Genomic_DNA"/>
</dbReference>
<dbReference type="AlphaFoldDB" id="A0A1L8SW94"/>
<keyword evidence="1" id="KW-0378">Hydrolase</keyword>
<dbReference type="NCBIfam" id="NF033745">
    <property type="entry name" value="class_C_sortase"/>
    <property type="match status" value="1"/>
</dbReference>